<dbReference type="Pfam" id="PF16455">
    <property type="entry name" value="UBD"/>
    <property type="match status" value="1"/>
</dbReference>
<feature type="region of interest" description="Disordered" evidence="1">
    <location>
        <begin position="115"/>
        <end position="185"/>
    </location>
</feature>
<dbReference type="OrthoDB" id="1640476at2759"/>
<dbReference type="AlphaFoldDB" id="A0A9D4TVA1"/>
<gene>
    <name evidence="3" type="ORF">D9Q98_002734</name>
</gene>
<protein>
    <recommendedName>
        <fullName evidence="2">DC-UbP/UBTD2 N-terminal domain-containing protein</fullName>
    </recommendedName>
</protein>
<feature type="compositionally biased region" description="Low complexity" evidence="1">
    <location>
        <begin position="163"/>
        <end position="185"/>
    </location>
</feature>
<evidence type="ECO:0000313" key="4">
    <source>
        <dbReference type="Proteomes" id="UP001055712"/>
    </source>
</evidence>
<name>A0A9D4TVA1_CHLVU</name>
<organism evidence="3 4">
    <name type="scientific">Chlorella vulgaris</name>
    <name type="common">Green alga</name>
    <dbReference type="NCBI Taxonomy" id="3077"/>
    <lineage>
        <taxon>Eukaryota</taxon>
        <taxon>Viridiplantae</taxon>
        <taxon>Chlorophyta</taxon>
        <taxon>core chlorophytes</taxon>
        <taxon>Trebouxiophyceae</taxon>
        <taxon>Chlorellales</taxon>
        <taxon>Chlorellaceae</taxon>
        <taxon>Chlorella clade</taxon>
        <taxon>Chlorella</taxon>
    </lineage>
</organism>
<feature type="domain" description="DC-UbP/UBTD2 N-terminal" evidence="2">
    <location>
        <begin position="27"/>
        <end position="119"/>
    </location>
</feature>
<dbReference type="PANTHER" id="PTHR13609">
    <property type="entry name" value="UBIQUITIN DOMAIN CONTAINING 1 PROTEIN-RELATED"/>
    <property type="match status" value="1"/>
</dbReference>
<dbReference type="EMBL" id="SIDB01000003">
    <property type="protein sequence ID" value="KAI3434670.1"/>
    <property type="molecule type" value="Genomic_DNA"/>
</dbReference>
<evidence type="ECO:0000259" key="2">
    <source>
        <dbReference type="Pfam" id="PF16455"/>
    </source>
</evidence>
<dbReference type="InterPro" id="IPR039869">
    <property type="entry name" value="UBTD1/2"/>
</dbReference>
<feature type="compositionally biased region" description="Polar residues" evidence="1">
    <location>
        <begin position="115"/>
        <end position="125"/>
    </location>
</feature>
<evidence type="ECO:0000256" key="1">
    <source>
        <dbReference type="SAM" id="MobiDB-lite"/>
    </source>
</evidence>
<reference evidence="3" key="2">
    <citation type="submission" date="2020-11" db="EMBL/GenBank/DDBJ databases">
        <authorList>
            <person name="Cecchin M."/>
            <person name="Marcolungo L."/>
            <person name="Rossato M."/>
            <person name="Girolomoni L."/>
            <person name="Cosentino E."/>
            <person name="Cuine S."/>
            <person name="Li-Beisson Y."/>
            <person name="Delledonne M."/>
            <person name="Ballottari M."/>
        </authorList>
    </citation>
    <scope>NUCLEOTIDE SEQUENCE</scope>
    <source>
        <strain evidence="3">211/11P</strain>
        <tissue evidence="3">Whole cell</tissue>
    </source>
</reference>
<dbReference type="Gene3D" id="1.20.225.20">
    <property type="entry name" value="Ub domain-containing protein, DC-UbP/UBTD2, N-terminal domain"/>
    <property type="match status" value="1"/>
</dbReference>
<proteinExistence type="predicted"/>
<dbReference type="InterPro" id="IPR032752">
    <property type="entry name" value="DC-UbP/UBTD2_N"/>
</dbReference>
<sequence length="185" mass="19902">MGAVCCKPEDDELGDPTFGSTRVKSWKRSKWRTDEAITASQLQRMRDEFWDTEPHYGGNRVIWDTLKAACEADLETARTILDSAGVIVAAPDMTICYDERGCKYELPRYVITPPSNLTRELSEGSSKGGSARRTVSGDGRRGGGQLELPAVAAGTGSPPVMPSPSSDSLPDDAAARAPLSQVAVR</sequence>
<dbReference type="InterPro" id="IPR038169">
    <property type="entry name" value="DC-UbP/UBTD2_N_sf"/>
</dbReference>
<accession>A0A9D4TVA1</accession>
<comment type="caution">
    <text evidence="3">The sequence shown here is derived from an EMBL/GenBank/DDBJ whole genome shotgun (WGS) entry which is preliminary data.</text>
</comment>
<dbReference type="Proteomes" id="UP001055712">
    <property type="component" value="Unassembled WGS sequence"/>
</dbReference>
<reference evidence="3" key="1">
    <citation type="journal article" date="2019" name="Plant J.">
        <title>Chlorella vulgaris genome assembly and annotation reveals the molecular basis for metabolic acclimation to high light conditions.</title>
        <authorList>
            <person name="Cecchin M."/>
            <person name="Marcolungo L."/>
            <person name="Rossato M."/>
            <person name="Girolomoni L."/>
            <person name="Cosentino E."/>
            <person name="Cuine S."/>
            <person name="Li-Beisson Y."/>
            <person name="Delledonne M."/>
            <person name="Ballottari M."/>
        </authorList>
    </citation>
    <scope>NUCLEOTIDE SEQUENCE</scope>
    <source>
        <strain evidence="3">211/11P</strain>
    </source>
</reference>
<keyword evidence="4" id="KW-1185">Reference proteome</keyword>
<evidence type="ECO:0000313" key="3">
    <source>
        <dbReference type="EMBL" id="KAI3434670.1"/>
    </source>
</evidence>